<proteinExistence type="predicted"/>
<dbReference type="AlphaFoldDB" id="A0A2A6CWQ4"/>
<reference evidence="1" key="2">
    <citation type="submission" date="2022-06" db="UniProtKB">
        <authorList>
            <consortium name="EnsemblMetazoa"/>
        </authorList>
    </citation>
    <scope>IDENTIFICATION</scope>
    <source>
        <strain evidence="1">PS312</strain>
    </source>
</reference>
<dbReference type="EnsemblMetazoa" id="PPA36237.1">
    <property type="protein sequence ID" value="PPA36237.1"/>
    <property type="gene ID" value="WBGene00274606"/>
</dbReference>
<evidence type="ECO:0000313" key="2">
    <source>
        <dbReference type="Proteomes" id="UP000005239"/>
    </source>
</evidence>
<gene>
    <name evidence="1" type="primary">WBGene00274606</name>
</gene>
<accession>A0A8R1UMT8</accession>
<accession>A0A2A6CWQ4</accession>
<protein>
    <submittedName>
        <fullName evidence="1">Uncharacterized protein</fullName>
    </submittedName>
</protein>
<sequence length="73" mass="8483">MFLLWMFKFDQLREGAHSTAYRDYCTIRFNMFHIPVSCDDASYCEALTNSRSIRLRPSIRANAGSRISGSSRR</sequence>
<name>A0A2A6CWQ4_PRIPA</name>
<keyword evidence="2" id="KW-1185">Reference proteome</keyword>
<dbReference type="Proteomes" id="UP000005239">
    <property type="component" value="Unassembled WGS sequence"/>
</dbReference>
<organism evidence="1 2">
    <name type="scientific">Pristionchus pacificus</name>
    <name type="common">Parasitic nematode worm</name>
    <dbReference type="NCBI Taxonomy" id="54126"/>
    <lineage>
        <taxon>Eukaryota</taxon>
        <taxon>Metazoa</taxon>
        <taxon>Ecdysozoa</taxon>
        <taxon>Nematoda</taxon>
        <taxon>Chromadorea</taxon>
        <taxon>Rhabditida</taxon>
        <taxon>Rhabditina</taxon>
        <taxon>Diplogasteromorpha</taxon>
        <taxon>Diplogasteroidea</taxon>
        <taxon>Neodiplogasteridae</taxon>
        <taxon>Pristionchus</taxon>
    </lineage>
</organism>
<evidence type="ECO:0000313" key="1">
    <source>
        <dbReference type="EnsemblMetazoa" id="PPA36237.1"/>
    </source>
</evidence>
<reference evidence="2" key="1">
    <citation type="journal article" date="2008" name="Nat. Genet.">
        <title>The Pristionchus pacificus genome provides a unique perspective on nematode lifestyle and parasitism.</title>
        <authorList>
            <person name="Dieterich C."/>
            <person name="Clifton S.W."/>
            <person name="Schuster L.N."/>
            <person name="Chinwalla A."/>
            <person name="Delehaunty K."/>
            <person name="Dinkelacker I."/>
            <person name="Fulton L."/>
            <person name="Fulton R."/>
            <person name="Godfrey J."/>
            <person name="Minx P."/>
            <person name="Mitreva M."/>
            <person name="Roeseler W."/>
            <person name="Tian H."/>
            <person name="Witte H."/>
            <person name="Yang S.P."/>
            <person name="Wilson R.K."/>
            <person name="Sommer R.J."/>
        </authorList>
    </citation>
    <scope>NUCLEOTIDE SEQUENCE [LARGE SCALE GENOMIC DNA]</scope>
    <source>
        <strain evidence="2">PS312</strain>
    </source>
</reference>